<gene>
    <name evidence="1" type="ORF">Pint_02563</name>
</gene>
<proteinExistence type="predicted"/>
<dbReference type="EMBL" id="CM047736">
    <property type="protein sequence ID" value="KAJ0053049.1"/>
    <property type="molecule type" value="Genomic_DNA"/>
</dbReference>
<protein>
    <submittedName>
        <fullName evidence="1">Uncharacterized protein</fullName>
    </submittedName>
</protein>
<comment type="caution">
    <text evidence="1">The sequence shown here is derived from an EMBL/GenBank/DDBJ whole genome shotgun (WGS) entry which is preliminary data.</text>
</comment>
<dbReference type="Proteomes" id="UP001163603">
    <property type="component" value="Chromosome 1"/>
</dbReference>
<reference evidence="2" key="1">
    <citation type="journal article" date="2023" name="G3 (Bethesda)">
        <title>Genome assembly and association tests identify interacting loci associated with vigor, precocity, and sex in interspecific pistachio rootstocks.</title>
        <authorList>
            <person name="Palmer W."/>
            <person name="Jacygrad E."/>
            <person name="Sagayaradj S."/>
            <person name="Cavanaugh K."/>
            <person name="Han R."/>
            <person name="Bertier L."/>
            <person name="Beede B."/>
            <person name="Kafkas S."/>
            <person name="Golino D."/>
            <person name="Preece J."/>
            <person name="Michelmore R."/>
        </authorList>
    </citation>
    <scope>NUCLEOTIDE SEQUENCE [LARGE SCALE GENOMIC DNA]</scope>
</reference>
<accession>A0ACC0ZJ62</accession>
<sequence>MADFGYLSDTDDSAVEDLISQAKDLSVLEQVSAINCSGFTNSVLPSELEQRFRKLKSFPAINAKPKSSGEKSLQRSKSELNDSRGECEQEQSRDGKLGLEKKSELGYDSLTENEIFSDSKQNPDGKYFKEKSKRGSDSAPFSSKSFSSPLSCTNSSRGSPSPPRKSGCFWCSPKKNIQPKSKEDRSVMCKNDEFLSDLGIFSVKEQQKMLKKAMKEEEKVSREAEKIVKWAKQASMRMSAHDIEDELSDD</sequence>
<evidence type="ECO:0000313" key="1">
    <source>
        <dbReference type="EMBL" id="KAJ0053049.1"/>
    </source>
</evidence>
<evidence type="ECO:0000313" key="2">
    <source>
        <dbReference type="Proteomes" id="UP001163603"/>
    </source>
</evidence>
<name>A0ACC0ZJ62_9ROSI</name>
<keyword evidence="2" id="KW-1185">Reference proteome</keyword>
<organism evidence="1 2">
    <name type="scientific">Pistacia integerrima</name>
    <dbReference type="NCBI Taxonomy" id="434235"/>
    <lineage>
        <taxon>Eukaryota</taxon>
        <taxon>Viridiplantae</taxon>
        <taxon>Streptophyta</taxon>
        <taxon>Embryophyta</taxon>
        <taxon>Tracheophyta</taxon>
        <taxon>Spermatophyta</taxon>
        <taxon>Magnoliopsida</taxon>
        <taxon>eudicotyledons</taxon>
        <taxon>Gunneridae</taxon>
        <taxon>Pentapetalae</taxon>
        <taxon>rosids</taxon>
        <taxon>malvids</taxon>
        <taxon>Sapindales</taxon>
        <taxon>Anacardiaceae</taxon>
        <taxon>Pistacia</taxon>
    </lineage>
</organism>